<dbReference type="GO" id="GO:0016926">
    <property type="term" value="P:protein desumoylation"/>
    <property type="evidence" value="ECO:0007669"/>
    <property type="project" value="UniProtKB-ARBA"/>
</dbReference>
<dbReference type="PANTHER" id="PTHR46915">
    <property type="entry name" value="UBIQUITIN-LIKE PROTEASE 4-RELATED"/>
    <property type="match status" value="1"/>
</dbReference>
<dbReference type="PANTHER" id="PTHR46915:SF2">
    <property type="entry name" value="UBIQUITIN-LIKE PROTEASE 4"/>
    <property type="match status" value="1"/>
</dbReference>
<comment type="similarity">
    <text evidence="1">Belongs to the peptidase C48 family.</text>
</comment>
<dbReference type="Pfam" id="PF02902">
    <property type="entry name" value="Peptidase_C48"/>
    <property type="match status" value="1"/>
</dbReference>
<gene>
    <name evidence="8" type="ORF">R1sor_008053</name>
</gene>
<sequence>MNEEEEHNPAPEVPKDTFAKPSGSGQPTPPYGDLPAKFEKFCSQFDSQRSEDIPDMFSDPESVQKIQFATSLMADVCSLQAVNTDKYNSQYSQPVDLASSSQTDREKIDRLEQRCLEVEQKLETLKQNHTVLCVRKDMVVYPDNIDAYIANPDMFPELTYTRNAFEQTFNTTWKEECSGCKQRIGFLPTMQHGSCACRYHLHCLWKYACTSSCCSNCGISFLPILYQFFSNDFTGHVEKPCETRDQLANTSITGGLEAEKEENMEPASKSTSAVTKTEAIRMTNQISSTLEKADVVEAKRALFGGSDTKFATDFMQRNSLLHAIKDENIQGVVPEAPAIQSPDLQVLKSTTGNIVLLSPEESAEKAVAKKREVRIPMNAMHSLAPRRWIHSEVINSYINEVIMPRVHEYPGWFFAHTHWYKKLEELVAEESPDSSEWDNDVHQKLIKHQKGLLPEVKNVADIGYIVVPIHEEYHWSVVLIHINKTDNACVIYHMDSIQTYHNHAQIGALLNTWLKRGLRLDMKTTIVATGITQQANNFDCGVHVLYIITKMIEVEKNGKLLEYLEKRELPVEWGTAEIVANYRQEVRDLFISLVESDT</sequence>
<keyword evidence="4" id="KW-0788">Thiol protease</keyword>
<organism evidence="8 9">
    <name type="scientific">Riccia sorocarpa</name>
    <dbReference type="NCBI Taxonomy" id="122646"/>
    <lineage>
        <taxon>Eukaryota</taxon>
        <taxon>Viridiplantae</taxon>
        <taxon>Streptophyta</taxon>
        <taxon>Embryophyta</taxon>
        <taxon>Marchantiophyta</taxon>
        <taxon>Marchantiopsida</taxon>
        <taxon>Marchantiidae</taxon>
        <taxon>Marchantiales</taxon>
        <taxon>Ricciaceae</taxon>
        <taxon>Riccia</taxon>
    </lineage>
</organism>
<dbReference type="InterPro" id="IPR003653">
    <property type="entry name" value="Peptidase_C48_C"/>
</dbReference>
<name>A0ABD3HV48_9MARC</name>
<keyword evidence="9" id="KW-1185">Reference proteome</keyword>
<evidence type="ECO:0000313" key="8">
    <source>
        <dbReference type="EMBL" id="KAL3694402.1"/>
    </source>
</evidence>
<evidence type="ECO:0000256" key="2">
    <source>
        <dbReference type="ARBA" id="ARBA00022670"/>
    </source>
</evidence>
<evidence type="ECO:0000256" key="3">
    <source>
        <dbReference type="ARBA" id="ARBA00022801"/>
    </source>
</evidence>
<evidence type="ECO:0000256" key="1">
    <source>
        <dbReference type="ARBA" id="ARBA00005234"/>
    </source>
</evidence>
<dbReference type="GO" id="GO:0008234">
    <property type="term" value="F:cysteine-type peptidase activity"/>
    <property type="evidence" value="ECO:0007669"/>
    <property type="project" value="UniProtKB-KW"/>
</dbReference>
<evidence type="ECO:0000256" key="4">
    <source>
        <dbReference type="ARBA" id="ARBA00022807"/>
    </source>
</evidence>
<feature type="region of interest" description="Disordered" evidence="6">
    <location>
        <begin position="1"/>
        <end position="36"/>
    </location>
</feature>
<keyword evidence="2" id="KW-0645">Protease</keyword>
<comment type="caution">
    <text evidence="8">The sequence shown here is derived from an EMBL/GenBank/DDBJ whole genome shotgun (WGS) entry which is preliminary data.</text>
</comment>
<dbReference type="EMBL" id="JBJQOH010000003">
    <property type="protein sequence ID" value="KAL3694402.1"/>
    <property type="molecule type" value="Genomic_DNA"/>
</dbReference>
<evidence type="ECO:0000259" key="7">
    <source>
        <dbReference type="PROSITE" id="PS50600"/>
    </source>
</evidence>
<dbReference type="SUPFAM" id="SSF54001">
    <property type="entry name" value="Cysteine proteinases"/>
    <property type="match status" value="1"/>
</dbReference>
<dbReference type="PROSITE" id="PS50600">
    <property type="entry name" value="ULP_PROTEASE"/>
    <property type="match status" value="1"/>
</dbReference>
<dbReference type="InterPro" id="IPR038765">
    <property type="entry name" value="Papain-like_cys_pep_sf"/>
</dbReference>
<feature type="region of interest" description="Disordered" evidence="6">
    <location>
        <begin position="255"/>
        <end position="274"/>
    </location>
</feature>
<proteinExistence type="inferred from homology"/>
<evidence type="ECO:0000256" key="6">
    <source>
        <dbReference type="SAM" id="MobiDB-lite"/>
    </source>
</evidence>
<dbReference type="Gene3D" id="3.40.395.10">
    <property type="entry name" value="Adenoviral Proteinase, Chain A"/>
    <property type="match status" value="1"/>
</dbReference>
<dbReference type="GO" id="GO:0006508">
    <property type="term" value="P:proteolysis"/>
    <property type="evidence" value="ECO:0007669"/>
    <property type="project" value="UniProtKB-KW"/>
</dbReference>
<accession>A0ABD3HV48</accession>
<protein>
    <recommendedName>
        <fullName evidence="7">Ubiquitin-like protease family profile domain-containing protein</fullName>
    </recommendedName>
</protein>
<evidence type="ECO:0000256" key="5">
    <source>
        <dbReference type="SAM" id="Coils"/>
    </source>
</evidence>
<feature type="compositionally biased region" description="Basic and acidic residues" evidence="6">
    <location>
        <begin position="7"/>
        <end position="18"/>
    </location>
</feature>
<feature type="domain" description="Ubiquitin-like protease family profile" evidence="7">
    <location>
        <begin position="373"/>
        <end position="551"/>
    </location>
</feature>
<reference evidence="8 9" key="1">
    <citation type="submission" date="2024-09" db="EMBL/GenBank/DDBJ databases">
        <title>Chromosome-scale assembly of Riccia sorocarpa.</title>
        <authorList>
            <person name="Paukszto L."/>
        </authorList>
    </citation>
    <scope>NUCLEOTIDE SEQUENCE [LARGE SCALE GENOMIC DNA]</scope>
    <source>
        <strain evidence="8">LP-2024</strain>
        <tissue evidence="8">Aerial parts of the thallus</tissue>
    </source>
</reference>
<keyword evidence="5" id="KW-0175">Coiled coil</keyword>
<dbReference type="AlphaFoldDB" id="A0ABD3HV48"/>
<evidence type="ECO:0000313" key="9">
    <source>
        <dbReference type="Proteomes" id="UP001633002"/>
    </source>
</evidence>
<keyword evidence="3" id="KW-0378">Hydrolase</keyword>
<feature type="coiled-coil region" evidence="5">
    <location>
        <begin position="101"/>
        <end position="128"/>
    </location>
</feature>
<dbReference type="Proteomes" id="UP001633002">
    <property type="component" value="Unassembled WGS sequence"/>
</dbReference>